<evidence type="ECO:0000256" key="3">
    <source>
        <dbReference type="ARBA" id="ARBA00022448"/>
    </source>
</evidence>
<evidence type="ECO:0000256" key="2">
    <source>
        <dbReference type="ARBA" id="ARBA00015897"/>
    </source>
</evidence>
<reference evidence="17" key="1">
    <citation type="journal article" date="2023" name="Mol. Phylogenet. Evol.">
        <title>Genome-scale phylogeny and comparative genomics of the fungal order Sordariales.</title>
        <authorList>
            <person name="Hensen N."/>
            <person name="Bonometti L."/>
            <person name="Westerberg I."/>
            <person name="Brannstrom I.O."/>
            <person name="Guillou S."/>
            <person name="Cros-Aarteil S."/>
            <person name="Calhoun S."/>
            <person name="Haridas S."/>
            <person name="Kuo A."/>
            <person name="Mondo S."/>
            <person name="Pangilinan J."/>
            <person name="Riley R."/>
            <person name="LaButti K."/>
            <person name="Andreopoulos B."/>
            <person name="Lipzen A."/>
            <person name="Chen C."/>
            <person name="Yan M."/>
            <person name="Daum C."/>
            <person name="Ng V."/>
            <person name="Clum A."/>
            <person name="Steindorff A."/>
            <person name="Ohm R.A."/>
            <person name="Martin F."/>
            <person name="Silar P."/>
            <person name="Natvig D.O."/>
            <person name="Lalanne C."/>
            <person name="Gautier V."/>
            <person name="Ament-Velasquez S.L."/>
            <person name="Kruys A."/>
            <person name="Hutchinson M.I."/>
            <person name="Powell A.J."/>
            <person name="Barry K."/>
            <person name="Miller A.N."/>
            <person name="Grigoriev I.V."/>
            <person name="Debuchy R."/>
            <person name="Gladieux P."/>
            <person name="Hiltunen Thoren M."/>
            <person name="Johannesson H."/>
        </authorList>
    </citation>
    <scope>NUCLEOTIDE SEQUENCE</scope>
    <source>
        <strain evidence="17">CBS 118394</strain>
    </source>
</reference>
<evidence type="ECO:0000259" key="16">
    <source>
        <dbReference type="Pfam" id="PF00520"/>
    </source>
</evidence>
<feature type="region of interest" description="Disordered" evidence="14">
    <location>
        <begin position="1"/>
        <end position="30"/>
    </location>
</feature>
<feature type="transmembrane region" description="Helical" evidence="15">
    <location>
        <begin position="113"/>
        <end position="134"/>
    </location>
</feature>
<feature type="transmembrane region" description="Helical" evidence="15">
    <location>
        <begin position="146"/>
        <end position="166"/>
    </location>
</feature>
<dbReference type="AlphaFoldDB" id="A0AAE0M2I5"/>
<evidence type="ECO:0000256" key="7">
    <source>
        <dbReference type="ARBA" id="ARBA00022989"/>
    </source>
</evidence>
<proteinExistence type="predicted"/>
<keyword evidence="7 15" id="KW-1133">Transmembrane helix</keyword>
<protein>
    <recommendedName>
        <fullName evidence="2">Voltage-gated hydrogen channel 1</fullName>
    </recommendedName>
    <alternativeName>
        <fullName evidence="12">Hydrogen voltage-gated channel 1</fullName>
    </alternativeName>
</protein>
<evidence type="ECO:0000256" key="6">
    <source>
        <dbReference type="ARBA" id="ARBA00022882"/>
    </source>
</evidence>
<keyword evidence="4" id="KW-1003">Cell membrane</keyword>
<evidence type="ECO:0000256" key="9">
    <source>
        <dbReference type="ARBA" id="ARBA00023065"/>
    </source>
</evidence>
<feature type="transmembrane region" description="Helical" evidence="15">
    <location>
        <begin position="72"/>
        <end position="93"/>
    </location>
</feature>
<dbReference type="PANTHER" id="PTHR46480">
    <property type="entry name" value="F20B24.22"/>
    <property type="match status" value="1"/>
</dbReference>
<dbReference type="EMBL" id="JAUEDM010000005">
    <property type="protein sequence ID" value="KAK3316685.1"/>
    <property type="molecule type" value="Genomic_DNA"/>
</dbReference>
<accession>A0AAE0M2I5</accession>
<reference evidence="17" key="2">
    <citation type="submission" date="2023-06" db="EMBL/GenBank/DDBJ databases">
        <authorList>
            <consortium name="Lawrence Berkeley National Laboratory"/>
            <person name="Haridas S."/>
            <person name="Hensen N."/>
            <person name="Bonometti L."/>
            <person name="Westerberg I."/>
            <person name="Brannstrom I.O."/>
            <person name="Guillou S."/>
            <person name="Cros-Aarteil S."/>
            <person name="Calhoun S."/>
            <person name="Kuo A."/>
            <person name="Mondo S."/>
            <person name="Pangilinan J."/>
            <person name="Riley R."/>
            <person name="Labutti K."/>
            <person name="Andreopoulos B."/>
            <person name="Lipzen A."/>
            <person name="Chen C."/>
            <person name="Yanf M."/>
            <person name="Daum C."/>
            <person name="Ng V."/>
            <person name="Clum A."/>
            <person name="Steindorff A."/>
            <person name="Ohm R."/>
            <person name="Martin F."/>
            <person name="Silar P."/>
            <person name="Natvig D."/>
            <person name="Lalanne C."/>
            <person name="Gautier V."/>
            <person name="Ament-Velasquez S.L."/>
            <person name="Kruys A."/>
            <person name="Hutchinson M.I."/>
            <person name="Powell A.J."/>
            <person name="Barry K."/>
            <person name="Miller A.N."/>
            <person name="Grigoriev I.V."/>
            <person name="Debuchy R."/>
            <person name="Gladieux P."/>
            <person name="Thoren M.H."/>
            <person name="Johannesson H."/>
        </authorList>
    </citation>
    <scope>NUCLEOTIDE SEQUENCE</scope>
    <source>
        <strain evidence="17">CBS 118394</strain>
    </source>
</reference>
<keyword evidence="18" id="KW-1185">Reference proteome</keyword>
<evidence type="ECO:0000256" key="10">
    <source>
        <dbReference type="ARBA" id="ARBA00023136"/>
    </source>
</evidence>
<comment type="subcellular location">
    <subcellularLocation>
        <location evidence="1">Cell membrane</location>
        <topology evidence="1">Multi-pass membrane protein</topology>
    </subcellularLocation>
</comment>
<evidence type="ECO:0000256" key="15">
    <source>
        <dbReference type="SAM" id="Phobius"/>
    </source>
</evidence>
<evidence type="ECO:0000313" key="18">
    <source>
        <dbReference type="Proteomes" id="UP001283341"/>
    </source>
</evidence>
<dbReference type="Proteomes" id="UP001283341">
    <property type="component" value="Unassembled WGS sequence"/>
</dbReference>
<dbReference type="GO" id="GO:0030171">
    <property type="term" value="F:voltage-gated proton channel activity"/>
    <property type="evidence" value="ECO:0007669"/>
    <property type="project" value="InterPro"/>
</dbReference>
<dbReference type="InterPro" id="IPR031846">
    <property type="entry name" value="Hvcn1"/>
</dbReference>
<dbReference type="SUPFAM" id="SSF81324">
    <property type="entry name" value="Voltage-gated potassium channels"/>
    <property type="match status" value="1"/>
</dbReference>
<dbReference type="PANTHER" id="PTHR46480:SF1">
    <property type="entry name" value="VOLTAGE-GATED HYDROGEN CHANNEL 1"/>
    <property type="match status" value="1"/>
</dbReference>
<keyword evidence="8 13" id="KW-0175">Coiled coil</keyword>
<keyword evidence="11" id="KW-0407">Ion channel</keyword>
<evidence type="ECO:0000256" key="8">
    <source>
        <dbReference type="ARBA" id="ARBA00023054"/>
    </source>
</evidence>
<evidence type="ECO:0000313" key="17">
    <source>
        <dbReference type="EMBL" id="KAK3316685.1"/>
    </source>
</evidence>
<keyword evidence="3" id="KW-0813">Transport</keyword>
<evidence type="ECO:0000256" key="1">
    <source>
        <dbReference type="ARBA" id="ARBA00004651"/>
    </source>
</evidence>
<dbReference type="InterPro" id="IPR005821">
    <property type="entry name" value="Ion_trans_dom"/>
</dbReference>
<name>A0AAE0M2I5_9PEZI</name>
<keyword evidence="9" id="KW-0406">Ion transport</keyword>
<keyword evidence="10 15" id="KW-0472">Membrane</keyword>
<dbReference type="InterPro" id="IPR027359">
    <property type="entry name" value="Volt_channel_dom_sf"/>
</dbReference>
<dbReference type="GO" id="GO:0005886">
    <property type="term" value="C:plasma membrane"/>
    <property type="evidence" value="ECO:0007669"/>
    <property type="project" value="UniProtKB-SubCell"/>
</dbReference>
<feature type="domain" description="Ion transport" evidence="16">
    <location>
        <begin position="108"/>
        <end position="186"/>
    </location>
</feature>
<sequence>MGDSNDNHHRVPRYHSGSLTQPLLGRAYDDDGDDDNNNQQVLLASERAAFSAAYARRRRAAKAFMSSKTKHYMILGLVTLDVSAILADILITLVSCDLGKKDEVWVGRSQETLYIVGLIFSSLFLVELVVSVWASGLRFFKDWFHCFDAFVIIASFVIDVLTRGVLEEIASLVIILRLWRLVKIIEELSVGASESLEDIEAKVAHLEKENAELRAQVETMRNGS</sequence>
<keyword evidence="6" id="KW-0851">Voltage-gated channel</keyword>
<feature type="coiled-coil region" evidence="13">
    <location>
        <begin position="189"/>
        <end position="223"/>
    </location>
</feature>
<gene>
    <name evidence="17" type="ORF">B0H66DRAFT_301714</name>
</gene>
<comment type="caution">
    <text evidence="17">The sequence shown here is derived from an EMBL/GenBank/DDBJ whole genome shotgun (WGS) entry which is preliminary data.</text>
</comment>
<evidence type="ECO:0000256" key="11">
    <source>
        <dbReference type="ARBA" id="ARBA00023303"/>
    </source>
</evidence>
<organism evidence="17 18">
    <name type="scientific">Apodospora peruviana</name>
    <dbReference type="NCBI Taxonomy" id="516989"/>
    <lineage>
        <taxon>Eukaryota</taxon>
        <taxon>Fungi</taxon>
        <taxon>Dikarya</taxon>
        <taxon>Ascomycota</taxon>
        <taxon>Pezizomycotina</taxon>
        <taxon>Sordariomycetes</taxon>
        <taxon>Sordariomycetidae</taxon>
        <taxon>Sordariales</taxon>
        <taxon>Lasiosphaeriaceae</taxon>
        <taxon>Apodospora</taxon>
    </lineage>
</organism>
<dbReference type="Pfam" id="PF00520">
    <property type="entry name" value="Ion_trans"/>
    <property type="match status" value="1"/>
</dbReference>
<dbReference type="Gene3D" id="1.20.120.350">
    <property type="entry name" value="Voltage-gated potassium channels. Chain C"/>
    <property type="match status" value="1"/>
</dbReference>
<evidence type="ECO:0000256" key="14">
    <source>
        <dbReference type="SAM" id="MobiDB-lite"/>
    </source>
</evidence>
<evidence type="ECO:0000256" key="5">
    <source>
        <dbReference type="ARBA" id="ARBA00022692"/>
    </source>
</evidence>
<keyword evidence="5 15" id="KW-0812">Transmembrane</keyword>
<evidence type="ECO:0000256" key="13">
    <source>
        <dbReference type="SAM" id="Coils"/>
    </source>
</evidence>
<evidence type="ECO:0000256" key="4">
    <source>
        <dbReference type="ARBA" id="ARBA00022475"/>
    </source>
</evidence>
<dbReference type="GO" id="GO:0034702">
    <property type="term" value="C:monoatomic ion channel complex"/>
    <property type="evidence" value="ECO:0007669"/>
    <property type="project" value="UniProtKB-KW"/>
</dbReference>
<evidence type="ECO:0000256" key="12">
    <source>
        <dbReference type="ARBA" id="ARBA00031989"/>
    </source>
</evidence>